<dbReference type="Proteomes" id="UP001521116">
    <property type="component" value="Unassembled WGS sequence"/>
</dbReference>
<organism evidence="2 3">
    <name type="scientific">Neofusicoccum ribis</name>
    <dbReference type="NCBI Taxonomy" id="45134"/>
    <lineage>
        <taxon>Eukaryota</taxon>
        <taxon>Fungi</taxon>
        <taxon>Dikarya</taxon>
        <taxon>Ascomycota</taxon>
        <taxon>Pezizomycotina</taxon>
        <taxon>Dothideomycetes</taxon>
        <taxon>Dothideomycetes incertae sedis</taxon>
        <taxon>Botryosphaeriales</taxon>
        <taxon>Botryosphaeriaceae</taxon>
        <taxon>Neofusicoccum</taxon>
    </lineage>
</organism>
<dbReference type="EMBL" id="JAJVDC020000025">
    <property type="protein sequence ID" value="KAL1632951.1"/>
    <property type="molecule type" value="Genomic_DNA"/>
</dbReference>
<evidence type="ECO:0000256" key="1">
    <source>
        <dbReference type="SAM" id="MobiDB-lite"/>
    </source>
</evidence>
<sequence>MPDDPPLADGPQSPTSPSSQATNPVSFLDLPAEIRNQIYEYVLVAPWNEDLPGGCFPRPLNFIAHNNQYHGPKHRHWLVIRFAGREELSRDATIDHSESGPLISRCLARTSLKHGYHIRRMLRSIWLHRSACGHRLATQMLRANRQIHHEATPILYGHNGFFMNFVELPHFLVQIGSSVKYLRYLWTWNGKDFTPSAPKDAAFLSGLYPLAYATDLELFRLQWLRPFPSADSFDAEKQAQAVFYGCRHWIEAVGAAHDDKLAAYDRIDMTAWDGESNPDYKEDLKAQEIFYRRLRLLILHRSTECVEPDDATAESSGVVWPRAKMKVLQGSMEKTAVYPGRWRKVGRFANSANPCQVDLDTHGWHAVK</sequence>
<keyword evidence="3" id="KW-1185">Reference proteome</keyword>
<evidence type="ECO:0000313" key="2">
    <source>
        <dbReference type="EMBL" id="KAL1632951.1"/>
    </source>
</evidence>
<dbReference type="InterPro" id="IPR038883">
    <property type="entry name" value="AN11006-like"/>
</dbReference>
<dbReference type="PANTHER" id="PTHR42085:SF1">
    <property type="entry name" value="F-BOX DOMAIN-CONTAINING PROTEIN"/>
    <property type="match status" value="1"/>
</dbReference>
<feature type="compositionally biased region" description="Low complexity" evidence="1">
    <location>
        <begin position="11"/>
        <end position="24"/>
    </location>
</feature>
<accession>A0ABR3T0U7</accession>
<dbReference type="PANTHER" id="PTHR42085">
    <property type="entry name" value="F-BOX DOMAIN-CONTAINING PROTEIN"/>
    <property type="match status" value="1"/>
</dbReference>
<comment type="caution">
    <text evidence="2">The sequence shown here is derived from an EMBL/GenBank/DDBJ whole genome shotgun (WGS) entry which is preliminary data.</text>
</comment>
<reference evidence="2 3" key="1">
    <citation type="submission" date="2024-02" db="EMBL/GenBank/DDBJ databases">
        <title>De novo assembly and annotation of 12 fungi associated with fruit tree decline syndrome in Ontario, Canada.</title>
        <authorList>
            <person name="Sulman M."/>
            <person name="Ellouze W."/>
            <person name="Ilyukhin E."/>
        </authorList>
    </citation>
    <scope>NUCLEOTIDE SEQUENCE [LARGE SCALE GENOMIC DNA]</scope>
    <source>
        <strain evidence="2 3">M1-105</strain>
    </source>
</reference>
<evidence type="ECO:0000313" key="3">
    <source>
        <dbReference type="Proteomes" id="UP001521116"/>
    </source>
</evidence>
<proteinExistence type="predicted"/>
<gene>
    <name evidence="2" type="ORF">SLS56_003237</name>
</gene>
<name>A0ABR3T0U7_9PEZI</name>
<feature type="region of interest" description="Disordered" evidence="1">
    <location>
        <begin position="1"/>
        <end position="24"/>
    </location>
</feature>
<protein>
    <submittedName>
        <fullName evidence="2">Uncharacterized protein</fullName>
    </submittedName>
</protein>